<feature type="region of interest" description="Disordered" evidence="3">
    <location>
        <begin position="438"/>
        <end position="491"/>
    </location>
</feature>
<feature type="domain" description="ACT" evidence="4">
    <location>
        <begin position="655"/>
        <end position="736"/>
    </location>
</feature>
<dbReference type="PANTHER" id="PTHR31096">
    <property type="entry name" value="ACT DOMAIN-CONTAINING PROTEIN ACR4-RELATED"/>
    <property type="match status" value="1"/>
</dbReference>
<sequence>MRYHTISRLEVERSSFSDWRTGGSMAGNSWPYFDPEYENLSIKINPPRVSIDNTTCKDCTLIKVDSMNRPGILLEVVQILTDLDLTITKAYISSDGGWFMDVFHVTDQQGNKITDSKTIDFIEKALGPKGYTKDGSKSWPEKRVGMHSLGEHTAIELVGRDRPGLLSEISAVLANLHFNVVAAEVWTHNRRTACVLYVNDNTTCHAVDDPSRLSTMEEQLKNILRGCEDDEKVGCTSFSMGITHVDRRLHQMMLADRDYEGVTLATETDYPPLEPKITVDRCEEKGYSVVSVKCKDRAKLMFDIVCTLTDMQYVVFHANISSDGPYASQDRMSKQQIGTGHKVGDLYVVENLHLPMATSQDCLFLFSVFNSVGFIGLTQKGYRCYDPVFRHLYASRHVTFLERLPYFQLLHLIAPISKEDLVHIDPFPSKVPSDEYISTVPPELAPSSPPASHLVTSPPSASSPPPLLVYSRRKAPPPPVVSTPAVDPLASDDSDATVHRYYTHANPTRIKHFREVCDDKAFKIATSLIMTGIELPGQLAGVQGAAPLGGSGAAPRRGRGAAPPKQNAKMHSKLPVRSCYFFQFFQFWPSRSSGERDARARIGSSQHLCSRLKKYWWEYYIRHMDGCTLDTEGEKERVVKCLEAAVRRRVSEGLSLELCAKDRVGLLSEVTRVFRENGLSVTRAGCHNSWGASNERLLHGVMLLEIPLTQRLLKLFAKKLGQTMMLNVKKIPTSAEAAEASGCTKTSFVFGSLLERFLA</sequence>
<feature type="region of interest" description="Disordered" evidence="3">
    <location>
        <begin position="549"/>
        <end position="568"/>
    </location>
</feature>
<keyword evidence="1 2" id="KW-0677">Repeat</keyword>
<accession>A0A7J7HSF1</accession>
<keyword evidence="6" id="KW-1185">Reference proteome</keyword>
<dbReference type="EMBL" id="JACBKZ010000003">
    <property type="protein sequence ID" value="KAF5955151.1"/>
    <property type="molecule type" value="Genomic_DNA"/>
</dbReference>
<dbReference type="CDD" id="cd04895">
    <property type="entry name" value="ACT_ACR_1"/>
    <property type="match status" value="1"/>
</dbReference>
<dbReference type="Proteomes" id="UP000593564">
    <property type="component" value="Unassembled WGS sequence"/>
</dbReference>
<feature type="domain" description="ACT" evidence="4">
    <location>
        <begin position="154"/>
        <end position="237"/>
    </location>
</feature>
<evidence type="ECO:0000256" key="3">
    <source>
        <dbReference type="SAM" id="MobiDB-lite"/>
    </source>
</evidence>
<proteinExistence type="predicted"/>
<feature type="domain" description="ACT" evidence="4">
    <location>
        <begin position="61"/>
        <end position="140"/>
    </location>
</feature>
<protein>
    <recommendedName>
        <fullName evidence="2">ACT domain-containing protein ACR</fullName>
    </recommendedName>
    <alternativeName>
        <fullName evidence="2">Protein ACT DOMAIN REPEATS</fullName>
    </alternativeName>
</protein>
<dbReference type="AlphaFoldDB" id="A0A7J7HSF1"/>
<dbReference type="PROSITE" id="PS51671">
    <property type="entry name" value="ACT"/>
    <property type="match status" value="3"/>
</dbReference>
<dbReference type="CDD" id="cd04925">
    <property type="entry name" value="ACT_ACR_2"/>
    <property type="match status" value="1"/>
</dbReference>
<evidence type="ECO:0000313" key="6">
    <source>
        <dbReference type="Proteomes" id="UP000593564"/>
    </source>
</evidence>
<gene>
    <name evidence="5" type="ORF">HYC85_008007</name>
</gene>
<evidence type="ECO:0000259" key="4">
    <source>
        <dbReference type="PROSITE" id="PS51671"/>
    </source>
</evidence>
<reference evidence="6" key="1">
    <citation type="journal article" date="2020" name="Nat. Commun.">
        <title>Genome assembly of wild tea tree DASZ reveals pedigree and selection history of tea varieties.</title>
        <authorList>
            <person name="Zhang W."/>
            <person name="Zhang Y."/>
            <person name="Qiu H."/>
            <person name="Guo Y."/>
            <person name="Wan H."/>
            <person name="Zhang X."/>
            <person name="Scossa F."/>
            <person name="Alseekh S."/>
            <person name="Zhang Q."/>
            <person name="Wang P."/>
            <person name="Xu L."/>
            <person name="Schmidt M.H."/>
            <person name="Jia X."/>
            <person name="Li D."/>
            <person name="Zhu A."/>
            <person name="Guo F."/>
            <person name="Chen W."/>
            <person name="Ni D."/>
            <person name="Usadel B."/>
            <person name="Fernie A.R."/>
            <person name="Wen W."/>
        </authorList>
    </citation>
    <scope>NUCLEOTIDE SEQUENCE [LARGE SCALE GENOMIC DNA]</scope>
    <source>
        <strain evidence="6">cv. G240</strain>
    </source>
</reference>
<comment type="caution">
    <text evidence="5">The sequence shown here is derived from an EMBL/GenBank/DDBJ whole genome shotgun (WGS) entry which is preliminary data.</text>
</comment>
<comment type="function">
    <text evidence="2">Binds amino acids.</text>
</comment>
<dbReference type="SUPFAM" id="SSF55021">
    <property type="entry name" value="ACT-like"/>
    <property type="match status" value="3"/>
</dbReference>
<dbReference type="Gene3D" id="3.30.70.260">
    <property type="match status" value="1"/>
</dbReference>
<dbReference type="InterPro" id="IPR045865">
    <property type="entry name" value="ACT-like_dom_sf"/>
</dbReference>
<dbReference type="GO" id="GO:0016597">
    <property type="term" value="F:amino acid binding"/>
    <property type="evidence" value="ECO:0007669"/>
    <property type="project" value="UniProtKB-UniRule"/>
</dbReference>
<evidence type="ECO:0000256" key="1">
    <source>
        <dbReference type="ARBA" id="ARBA00022737"/>
    </source>
</evidence>
<dbReference type="PANTHER" id="PTHR31096:SF5">
    <property type="entry name" value="ACT DOMAIN-CONTAINING PROTEIN ACR3"/>
    <property type="match status" value="1"/>
</dbReference>
<evidence type="ECO:0000256" key="2">
    <source>
        <dbReference type="RuleBase" id="RU369043"/>
    </source>
</evidence>
<dbReference type="InterPro" id="IPR002912">
    <property type="entry name" value="ACT_dom"/>
</dbReference>
<name>A0A7J7HSF1_CAMSI</name>
<reference evidence="5 6" key="2">
    <citation type="submission" date="2020-07" db="EMBL/GenBank/DDBJ databases">
        <title>Genome assembly of wild tea tree DASZ reveals pedigree and selection history of tea varieties.</title>
        <authorList>
            <person name="Zhang W."/>
        </authorList>
    </citation>
    <scope>NUCLEOTIDE SEQUENCE [LARGE SCALE GENOMIC DNA]</scope>
    <source>
        <strain evidence="6">cv. G240</strain>
        <tissue evidence="5">Leaf</tissue>
    </source>
</reference>
<dbReference type="InterPro" id="IPR040217">
    <property type="entry name" value="ACR1-12"/>
</dbReference>
<dbReference type="Pfam" id="PF01842">
    <property type="entry name" value="ACT"/>
    <property type="match status" value="2"/>
</dbReference>
<organism evidence="5 6">
    <name type="scientific">Camellia sinensis</name>
    <name type="common">Tea plant</name>
    <name type="synonym">Thea sinensis</name>
    <dbReference type="NCBI Taxonomy" id="4442"/>
    <lineage>
        <taxon>Eukaryota</taxon>
        <taxon>Viridiplantae</taxon>
        <taxon>Streptophyta</taxon>
        <taxon>Embryophyta</taxon>
        <taxon>Tracheophyta</taxon>
        <taxon>Spermatophyta</taxon>
        <taxon>Magnoliopsida</taxon>
        <taxon>eudicotyledons</taxon>
        <taxon>Gunneridae</taxon>
        <taxon>Pentapetalae</taxon>
        <taxon>asterids</taxon>
        <taxon>Ericales</taxon>
        <taxon>Theaceae</taxon>
        <taxon>Camellia</taxon>
    </lineage>
</organism>
<evidence type="ECO:0000313" key="5">
    <source>
        <dbReference type="EMBL" id="KAF5955151.1"/>
    </source>
</evidence>